<feature type="repeat" description="ANK" evidence="3">
    <location>
        <begin position="230"/>
        <end position="263"/>
    </location>
</feature>
<dbReference type="PROSITE" id="PS50088">
    <property type="entry name" value="ANK_REPEAT"/>
    <property type="match status" value="3"/>
</dbReference>
<dbReference type="EMBL" id="CAJOBD010000282">
    <property type="protein sequence ID" value="CAF3634420.1"/>
    <property type="molecule type" value="Genomic_DNA"/>
</dbReference>
<gene>
    <name evidence="5" type="ORF">JBS370_LOCUS5460</name>
</gene>
<keyword evidence="2 3" id="KW-0040">ANK repeat</keyword>
<keyword evidence="1" id="KW-0677">Repeat</keyword>
<feature type="repeat" description="ANK" evidence="3">
    <location>
        <begin position="5"/>
        <end position="37"/>
    </location>
</feature>
<dbReference type="SMART" id="SM00248">
    <property type="entry name" value="ANK"/>
    <property type="match status" value="5"/>
</dbReference>
<dbReference type="PANTHER" id="PTHR24198">
    <property type="entry name" value="ANKYRIN REPEAT AND PROTEIN KINASE DOMAIN-CONTAINING PROTEIN"/>
    <property type="match status" value="1"/>
</dbReference>
<protein>
    <submittedName>
        <fullName evidence="5">Uncharacterized protein</fullName>
    </submittedName>
</protein>
<evidence type="ECO:0000256" key="1">
    <source>
        <dbReference type="ARBA" id="ARBA00022737"/>
    </source>
</evidence>
<keyword evidence="4" id="KW-1133">Transmembrane helix</keyword>
<dbReference type="AlphaFoldDB" id="A0A818QGR5"/>
<dbReference type="InterPro" id="IPR036770">
    <property type="entry name" value="Ankyrin_rpt-contain_sf"/>
</dbReference>
<organism evidence="5 6">
    <name type="scientific">Rotaria sordida</name>
    <dbReference type="NCBI Taxonomy" id="392033"/>
    <lineage>
        <taxon>Eukaryota</taxon>
        <taxon>Metazoa</taxon>
        <taxon>Spiralia</taxon>
        <taxon>Gnathifera</taxon>
        <taxon>Rotifera</taxon>
        <taxon>Eurotatoria</taxon>
        <taxon>Bdelloidea</taxon>
        <taxon>Philodinida</taxon>
        <taxon>Philodinidae</taxon>
        <taxon>Rotaria</taxon>
    </lineage>
</organism>
<feature type="transmembrane region" description="Helical" evidence="4">
    <location>
        <begin position="329"/>
        <end position="355"/>
    </location>
</feature>
<feature type="repeat" description="ANK" evidence="3">
    <location>
        <begin position="97"/>
        <end position="120"/>
    </location>
</feature>
<dbReference type="Proteomes" id="UP000663836">
    <property type="component" value="Unassembled WGS sequence"/>
</dbReference>
<accession>A0A818QGR5</accession>
<keyword evidence="4" id="KW-0812">Transmembrane</keyword>
<dbReference type="InterPro" id="IPR002110">
    <property type="entry name" value="Ankyrin_rpt"/>
</dbReference>
<dbReference type="Gene3D" id="1.25.40.20">
    <property type="entry name" value="Ankyrin repeat-containing domain"/>
    <property type="match status" value="3"/>
</dbReference>
<evidence type="ECO:0000256" key="3">
    <source>
        <dbReference type="PROSITE-ProRule" id="PRU00023"/>
    </source>
</evidence>
<name>A0A818QGR5_9BILA</name>
<dbReference type="SUPFAM" id="SSF48403">
    <property type="entry name" value="Ankyrin repeat"/>
    <property type="match status" value="1"/>
</dbReference>
<sequence>MRDNQLRTPLHHAIMRNHIAIIDKLIKAGAKIDIPDVQGATPVHYAYRFGKDQEMPNIDSYLLHSVCRQTHGHELISNEKISHQLITKSTMTEINTDGFTALMVAVKYGQVECVKKLLNHQYCDKDVLEMRSVDSDRTVLHICAEVKSNQITDLLLPKAKQFALDLMPVDVMGNTPLHICVQKDNQHMIDPLLSDSSISLTVSSITQDKSNRRTENLGGIPKMLKIKNNNGLTAFHEAIENGHYEIVHKILMKVNYSVQLIEERDQQLRTGLHIAALKAVGFVKAGILFITNNSLDLISFEFHLAIMSTGEIDYSGFMHSDNTTAYYKLGYIMLVLFAIAMTILVSNLLISLAVGEIGPLMSTAKNHRLDMLIRYLCIALQHEKRFENNINGSNHLSPINENDLPILSQLTNFNLLIGASCDIWSISSILHLQTSSWPFTNQYLDGYVWQQILENNLSYLPKFEFHMTITKRIPKLDLDFVINSWIYGSRLQDELIILRTKNYIKGKFTAKINISCIHCRTFETRTTEKTIDDHYSFYSDITQLILYIQNKKSNVTWSFPLFQNVTNLLVEMPIIKSSWWKNLFNIVNFRQTTNDNNAQENLTYLSKFVYLTNITPLEFPSAFHVNRWKDIEFILK</sequence>
<dbReference type="Pfam" id="PF12796">
    <property type="entry name" value="Ank_2"/>
    <property type="match status" value="3"/>
</dbReference>
<dbReference type="Pfam" id="PF00023">
    <property type="entry name" value="Ank"/>
    <property type="match status" value="1"/>
</dbReference>
<dbReference type="PROSITE" id="PS50297">
    <property type="entry name" value="ANK_REP_REGION"/>
    <property type="match status" value="2"/>
</dbReference>
<dbReference type="PANTHER" id="PTHR24198:SF165">
    <property type="entry name" value="ANKYRIN REPEAT-CONTAINING PROTEIN-RELATED"/>
    <property type="match status" value="1"/>
</dbReference>
<evidence type="ECO:0000313" key="5">
    <source>
        <dbReference type="EMBL" id="CAF3634420.1"/>
    </source>
</evidence>
<keyword evidence="4" id="KW-0472">Membrane</keyword>
<evidence type="ECO:0000256" key="2">
    <source>
        <dbReference type="ARBA" id="ARBA00023043"/>
    </source>
</evidence>
<reference evidence="5" key="1">
    <citation type="submission" date="2021-02" db="EMBL/GenBank/DDBJ databases">
        <authorList>
            <person name="Nowell W R."/>
        </authorList>
    </citation>
    <scope>NUCLEOTIDE SEQUENCE</scope>
</reference>
<proteinExistence type="predicted"/>
<comment type="caution">
    <text evidence="5">The sequence shown here is derived from an EMBL/GenBank/DDBJ whole genome shotgun (WGS) entry which is preliminary data.</text>
</comment>
<evidence type="ECO:0000313" key="6">
    <source>
        <dbReference type="Proteomes" id="UP000663836"/>
    </source>
</evidence>
<evidence type="ECO:0000256" key="4">
    <source>
        <dbReference type="SAM" id="Phobius"/>
    </source>
</evidence>